<keyword evidence="1" id="KW-0812">Transmembrane</keyword>
<keyword evidence="3" id="KW-1185">Reference proteome</keyword>
<dbReference type="Pfam" id="PF10617">
    <property type="entry name" value="DUF2474"/>
    <property type="match status" value="1"/>
</dbReference>
<accession>A0A561R8B1</accession>
<dbReference type="OrthoDB" id="6199137at2"/>
<dbReference type="Proteomes" id="UP000320653">
    <property type="component" value="Unassembled WGS sequence"/>
</dbReference>
<keyword evidence="1" id="KW-0472">Membrane</keyword>
<gene>
    <name evidence="2" type="ORF">FHW37_101645</name>
</gene>
<name>A0A561R8B1_9HYPH</name>
<dbReference type="AlphaFoldDB" id="A0A561R8B1"/>
<dbReference type="EMBL" id="VIWP01000001">
    <property type="protein sequence ID" value="TWF58841.1"/>
    <property type="molecule type" value="Genomic_DNA"/>
</dbReference>
<evidence type="ECO:0000256" key="1">
    <source>
        <dbReference type="SAM" id="Phobius"/>
    </source>
</evidence>
<reference evidence="2 3" key="1">
    <citation type="submission" date="2019-06" db="EMBL/GenBank/DDBJ databases">
        <title>Sorghum-associated microbial communities from plants grown in Nebraska, USA.</title>
        <authorList>
            <person name="Schachtman D."/>
        </authorList>
    </citation>
    <scope>NUCLEOTIDE SEQUENCE [LARGE SCALE GENOMIC DNA]</scope>
    <source>
        <strain evidence="2 3">1225</strain>
    </source>
</reference>
<feature type="transmembrane region" description="Helical" evidence="1">
    <location>
        <begin position="14"/>
        <end position="38"/>
    </location>
</feature>
<comment type="caution">
    <text evidence="2">The sequence shown here is derived from an EMBL/GenBank/DDBJ whole genome shotgun (WGS) entry which is preliminary data.</text>
</comment>
<evidence type="ECO:0000313" key="2">
    <source>
        <dbReference type="EMBL" id="TWF58841.1"/>
    </source>
</evidence>
<organism evidence="2 3">
    <name type="scientific">Neorhizobium alkalisoli</name>
    <dbReference type="NCBI Taxonomy" id="528178"/>
    <lineage>
        <taxon>Bacteria</taxon>
        <taxon>Pseudomonadati</taxon>
        <taxon>Pseudomonadota</taxon>
        <taxon>Alphaproteobacteria</taxon>
        <taxon>Hyphomicrobiales</taxon>
        <taxon>Rhizobiaceae</taxon>
        <taxon>Rhizobium/Agrobacterium group</taxon>
        <taxon>Neorhizobium</taxon>
    </lineage>
</organism>
<protein>
    <submittedName>
        <fullName evidence="2">Uncharacterized protein DUF2474</fullName>
    </submittedName>
</protein>
<sequence>MAIRSLVHGPVKRFGWMVAIWCLSVIGLGVFAMIFRFIMSLAGLTE</sequence>
<evidence type="ECO:0000313" key="3">
    <source>
        <dbReference type="Proteomes" id="UP000320653"/>
    </source>
</evidence>
<dbReference type="RefSeq" id="WP_145632378.1">
    <property type="nucleotide sequence ID" value="NZ_VIWP01000001.1"/>
</dbReference>
<proteinExistence type="predicted"/>
<keyword evidence="1" id="KW-1133">Transmembrane helix</keyword>
<dbReference type="InterPro" id="IPR018895">
    <property type="entry name" value="DUF2474"/>
</dbReference>